<dbReference type="Gene3D" id="4.10.1080.10">
    <property type="entry name" value="TSP type-3 repeat"/>
    <property type="match status" value="1"/>
</dbReference>
<dbReference type="EMBL" id="ASHL01000012">
    <property type="protein sequence ID" value="EPD12339.1"/>
    <property type="molecule type" value="Genomic_DNA"/>
</dbReference>
<feature type="chain" id="PRO_5044255832" evidence="6">
    <location>
        <begin position="22"/>
        <end position="255"/>
    </location>
</feature>
<evidence type="ECO:0000256" key="1">
    <source>
        <dbReference type="ARBA" id="ARBA00004442"/>
    </source>
</evidence>
<dbReference type="InterPro" id="IPR006664">
    <property type="entry name" value="OMP_bac"/>
</dbReference>
<evidence type="ECO:0000313" key="8">
    <source>
        <dbReference type="EMBL" id="EPD12339.1"/>
    </source>
</evidence>
<dbReference type="GO" id="GO:0005509">
    <property type="term" value="F:calcium ion binding"/>
    <property type="evidence" value="ECO:0007669"/>
    <property type="project" value="InterPro"/>
</dbReference>
<dbReference type="Pfam" id="PF02412">
    <property type="entry name" value="TSP_3"/>
    <property type="match status" value="2"/>
</dbReference>
<dbReference type="Gene3D" id="3.30.1330.60">
    <property type="entry name" value="OmpA-like domain"/>
    <property type="match status" value="1"/>
</dbReference>
<feature type="signal peptide" evidence="6">
    <location>
        <begin position="1"/>
        <end position="21"/>
    </location>
</feature>
<dbReference type="PROSITE" id="PS51257">
    <property type="entry name" value="PROKAR_LIPOPROTEIN"/>
    <property type="match status" value="1"/>
</dbReference>
<dbReference type="AlphaFoldDB" id="A0AB33YZR7"/>
<dbReference type="CDD" id="cd07185">
    <property type="entry name" value="OmpA_C-like"/>
    <property type="match status" value="1"/>
</dbReference>
<keyword evidence="9" id="KW-1185">Reference proteome</keyword>
<gene>
    <name evidence="8" type="ORF">L196_11064</name>
</gene>
<dbReference type="PANTHER" id="PTHR30329:SF21">
    <property type="entry name" value="LIPOPROTEIN YIAD-RELATED"/>
    <property type="match status" value="1"/>
</dbReference>
<evidence type="ECO:0000256" key="6">
    <source>
        <dbReference type="SAM" id="SignalP"/>
    </source>
</evidence>
<dbReference type="SUPFAM" id="SSF103647">
    <property type="entry name" value="TSP type-3 repeat"/>
    <property type="match status" value="1"/>
</dbReference>
<keyword evidence="4" id="KW-0998">Cell outer membrane</keyword>
<dbReference type="InterPro" id="IPR028974">
    <property type="entry name" value="TSP_type-3_rpt"/>
</dbReference>
<dbReference type="GO" id="GO:0016787">
    <property type="term" value="F:hydrolase activity"/>
    <property type="evidence" value="ECO:0007669"/>
    <property type="project" value="UniProtKB-KW"/>
</dbReference>
<keyword evidence="2 6" id="KW-0732">Signal</keyword>
<dbReference type="PROSITE" id="PS51123">
    <property type="entry name" value="OMPA_2"/>
    <property type="match status" value="1"/>
</dbReference>
<sequence>MKIFKNLAAVLVVALFVSGCASVKTDKWQNCAMAGAAIGGAAGGFGDDHDRSDLIVSAIGGAVIGGTICALMAEEEVAAPAPEKDTDGDGVVDSLDQCPNTPAGAKVDSKGCALDSDGDGVPDYKDECPDSAPGAVVNELGCAIPLVLKGVNFHFDSAVLTDEAKQVLVQVADNYKAYHSHVALLIGGHTDSKGPAEYNLSLSQRRAEAVRAFLIAEGCDESKLTAAGYGEEKPFADNATKEGRALNRRVELTVK</sequence>
<dbReference type="Proteomes" id="UP000015462">
    <property type="component" value="Unassembled WGS sequence"/>
</dbReference>
<evidence type="ECO:0000256" key="4">
    <source>
        <dbReference type="ARBA" id="ARBA00023237"/>
    </source>
</evidence>
<keyword evidence="3 5" id="KW-0472">Membrane</keyword>
<dbReference type="GO" id="GO:0007155">
    <property type="term" value="P:cell adhesion"/>
    <property type="evidence" value="ECO:0007669"/>
    <property type="project" value="InterPro"/>
</dbReference>
<name>A0AB33YZR7_9GAMM</name>
<keyword evidence="8" id="KW-0378">Hydrolase</keyword>
<dbReference type="InterPro" id="IPR050330">
    <property type="entry name" value="Bact_OuterMem_StrucFunc"/>
</dbReference>
<dbReference type="InterPro" id="IPR003367">
    <property type="entry name" value="Thrombospondin_3-like_rpt"/>
</dbReference>
<dbReference type="Pfam" id="PF00691">
    <property type="entry name" value="OmpA"/>
    <property type="match status" value="1"/>
</dbReference>
<dbReference type="GO" id="GO:0009279">
    <property type="term" value="C:cell outer membrane"/>
    <property type="evidence" value="ECO:0007669"/>
    <property type="project" value="UniProtKB-SubCell"/>
</dbReference>
<dbReference type="InterPro" id="IPR036737">
    <property type="entry name" value="OmpA-like_sf"/>
</dbReference>
<feature type="domain" description="OmpA-like" evidence="7">
    <location>
        <begin position="140"/>
        <end position="255"/>
    </location>
</feature>
<evidence type="ECO:0000256" key="5">
    <source>
        <dbReference type="PROSITE-ProRule" id="PRU00473"/>
    </source>
</evidence>
<protein>
    <submittedName>
        <fullName evidence="8">HAD superfamily hydrolase</fullName>
    </submittedName>
</protein>
<evidence type="ECO:0000259" key="7">
    <source>
        <dbReference type="PROSITE" id="PS51123"/>
    </source>
</evidence>
<reference evidence="8 9" key="1">
    <citation type="journal article" date="2013" name="Genome Announc.">
        <title>Genome Sequence of the Pyrene- and Fluoranthene-Degrading Bacterium Cycloclasticus sp. Strain PY97M.</title>
        <authorList>
            <person name="Cui Z."/>
            <person name="Xu G."/>
            <person name="Li Q."/>
            <person name="Gao W."/>
            <person name="Zheng L."/>
        </authorList>
    </citation>
    <scope>NUCLEOTIDE SEQUENCE [LARGE SCALE GENOMIC DNA]</scope>
    <source>
        <strain evidence="8 9">PY97M</strain>
    </source>
</reference>
<dbReference type="PRINTS" id="PR01021">
    <property type="entry name" value="OMPADOMAIN"/>
</dbReference>
<comment type="subcellular location">
    <subcellularLocation>
        <location evidence="1">Cell outer membrane</location>
    </subcellularLocation>
</comment>
<evidence type="ECO:0000313" key="9">
    <source>
        <dbReference type="Proteomes" id="UP000015462"/>
    </source>
</evidence>
<evidence type="ECO:0000256" key="3">
    <source>
        <dbReference type="ARBA" id="ARBA00023136"/>
    </source>
</evidence>
<dbReference type="PRINTS" id="PR01023">
    <property type="entry name" value="NAFLGMOTY"/>
</dbReference>
<evidence type="ECO:0000256" key="2">
    <source>
        <dbReference type="ARBA" id="ARBA00022729"/>
    </source>
</evidence>
<dbReference type="PANTHER" id="PTHR30329">
    <property type="entry name" value="STATOR ELEMENT OF FLAGELLAR MOTOR COMPLEX"/>
    <property type="match status" value="1"/>
</dbReference>
<proteinExistence type="predicted"/>
<dbReference type="InterPro" id="IPR006665">
    <property type="entry name" value="OmpA-like"/>
</dbReference>
<organism evidence="8 9">
    <name type="scientific">Cycloclasticus pugetii</name>
    <dbReference type="NCBI Taxonomy" id="34068"/>
    <lineage>
        <taxon>Bacteria</taxon>
        <taxon>Pseudomonadati</taxon>
        <taxon>Pseudomonadota</taxon>
        <taxon>Gammaproteobacteria</taxon>
        <taxon>Thiotrichales</taxon>
        <taxon>Piscirickettsiaceae</taxon>
        <taxon>Cycloclasticus</taxon>
    </lineage>
</organism>
<accession>A0AB33YZR7</accession>
<comment type="caution">
    <text evidence="8">The sequence shown here is derived from an EMBL/GenBank/DDBJ whole genome shotgun (WGS) entry which is preliminary data.</text>
</comment>
<dbReference type="SUPFAM" id="SSF103088">
    <property type="entry name" value="OmpA-like"/>
    <property type="match status" value="1"/>
</dbReference>
<dbReference type="RefSeq" id="WP_016391018.1">
    <property type="nucleotide sequence ID" value="NZ_KE646811.1"/>
</dbReference>